<evidence type="ECO:0000259" key="5">
    <source>
        <dbReference type="PROSITE" id="PS51292"/>
    </source>
</evidence>
<dbReference type="EMBL" id="JALJOR010000006">
    <property type="protein sequence ID" value="KAK9815858.1"/>
    <property type="molecule type" value="Genomic_DNA"/>
</dbReference>
<dbReference type="InterPro" id="IPR013083">
    <property type="entry name" value="Znf_RING/FYVE/PHD"/>
</dbReference>
<reference evidence="6 7" key="1">
    <citation type="journal article" date="2024" name="Nat. Commun.">
        <title>Phylogenomics reveals the evolutionary origins of lichenization in chlorophyte algae.</title>
        <authorList>
            <person name="Puginier C."/>
            <person name="Libourel C."/>
            <person name="Otte J."/>
            <person name="Skaloud P."/>
            <person name="Haon M."/>
            <person name="Grisel S."/>
            <person name="Petersen M."/>
            <person name="Berrin J.G."/>
            <person name="Delaux P.M."/>
            <person name="Dal Grande F."/>
            <person name="Keller J."/>
        </authorList>
    </citation>
    <scope>NUCLEOTIDE SEQUENCE [LARGE SCALE GENOMIC DNA]</scope>
    <source>
        <strain evidence="6 7">SAG 2043</strain>
    </source>
</reference>
<evidence type="ECO:0000256" key="2">
    <source>
        <dbReference type="ARBA" id="ARBA00022771"/>
    </source>
</evidence>
<dbReference type="CDD" id="cd16495">
    <property type="entry name" value="RING_CH-C4HC3_MARCH"/>
    <property type="match status" value="1"/>
</dbReference>
<dbReference type="PROSITE" id="PS51292">
    <property type="entry name" value="ZF_RING_CH"/>
    <property type="match status" value="1"/>
</dbReference>
<keyword evidence="1" id="KW-0479">Metal-binding</keyword>
<proteinExistence type="predicted"/>
<evidence type="ECO:0000313" key="7">
    <source>
        <dbReference type="Proteomes" id="UP001489004"/>
    </source>
</evidence>
<dbReference type="SMART" id="SM00744">
    <property type="entry name" value="RINGv"/>
    <property type="match status" value="1"/>
</dbReference>
<feature type="domain" description="RING-CH-type" evidence="5">
    <location>
        <begin position="45"/>
        <end position="107"/>
    </location>
</feature>
<accession>A0AAW1Q5I7</accession>
<evidence type="ECO:0000313" key="6">
    <source>
        <dbReference type="EMBL" id="KAK9815858.1"/>
    </source>
</evidence>
<sequence>MLNGPEPMSTADPYDAGDDWKNKRARRLSDIRAFSGSSFTERTPSICEDVPICWICLDSGKNDARLLQPCKCPRYAHAHCLARWQLQSAGSRKETHCEFCDCELPDWKETLTPVCGADAPAVMNVNFDGRTYSFEVRPGPDGYKQFTEAIRKAFSLPDDSELNITFTCDEPSTGLVHAGSLLTLQGAGAYDAAVHCASVSAARRILQQTRPDGSALDTRHLDGVSTPVRGAPHSPLAPSTPSTSREGSPTSKNRRLAGFGRKLRSAICEFLTSSK</sequence>
<dbReference type="SUPFAM" id="SSF57850">
    <property type="entry name" value="RING/U-box"/>
    <property type="match status" value="1"/>
</dbReference>
<keyword evidence="7" id="KW-1185">Reference proteome</keyword>
<keyword evidence="2" id="KW-0863">Zinc-finger</keyword>
<gene>
    <name evidence="6" type="ORF">WJX72_010869</name>
</gene>
<evidence type="ECO:0000256" key="1">
    <source>
        <dbReference type="ARBA" id="ARBA00022723"/>
    </source>
</evidence>
<dbReference type="GO" id="GO:0008270">
    <property type="term" value="F:zinc ion binding"/>
    <property type="evidence" value="ECO:0007669"/>
    <property type="project" value="UniProtKB-KW"/>
</dbReference>
<feature type="compositionally biased region" description="Polar residues" evidence="4">
    <location>
        <begin position="237"/>
        <end position="251"/>
    </location>
</feature>
<name>A0AAW1Q5I7_9CHLO</name>
<comment type="caution">
    <text evidence="6">The sequence shown here is derived from an EMBL/GenBank/DDBJ whole genome shotgun (WGS) entry which is preliminary data.</text>
</comment>
<protein>
    <recommendedName>
        <fullName evidence="5">RING-CH-type domain-containing protein</fullName>
    </recommendedName>
</protein>
<dbReference type="InterPro" id="IPR011016">
    <property type="entry name" value="Znf_RING-CH"/>
</dbReference>
<organism evidence="6 7">
    <name type="scientific">[Myrmecia] bisecta</name>
    <dbReference type="NCBI Taxonomy" id="41462"/>
    <lineage>
        <taxon>Eukaryota</taxon>
        <taxon>Viridiplantae</taxon>
        <taxon>Chlorophyta</taxon>
        <taxon>core chlorophytes</taxon>
        <taxon>Trebouxiophyceae</taxon>
        <taxon>Trebouxiales</taxon>
        <taxon>Trebouxiaceae</taxon>
        <taxon>Myrmecia</taxon>
    </lineage>
</organism>
<dbReference type="Pfam" id="PF12906">
    <property type="entry name" value="RINGv"/>
    <property type="match status" value="1"/>
</dbReference>
<dbReference type="AlphaFoldDB" id="A0AAW1Q5I7"/>
<feature type="region of interest" description="Disordered" evidence="4">
    <location>
        <begin position="210"/>
        <end position="259"/>
    </location>
</feature>
<evidence type="ECO:0000256" key="3">
    <source>
        <dbReference type="ARBA" id="ARBA00022833"/>
    </source>
</evidence>
<evidence type="ECO:0000256" key="4">
    <source>
        <dbReference type="SAM" id="MobiDB-lite"/>
    </source>
</evidence>
<dbReference type="Gene3D" id="3.30.40.10">
    <property type="entry name" value="Zinc/RING finger domain, C3HC4 (zinc finger)"/>
    <property type="match status" value="1"/>
</dbReference>
<dbReference type="Proteomes" id="UP001489004">
    <property type="component" value="Unassembled WGS sequence"/>
</dbReference>
<keyword evidence="3" id="KW-0862">Zinc</keyword>